<accession>A0A1R3G3C2</accession>
<protein>
    <submittedName>
        <fullName evidence="1">Uncharacterized protein</fullName>
    </submittedName>
</protein>
<dbReference type="Proteomes" id="UP000188268">
    <property type="component" value="Unassembled WGS sequence"/>
</dbReference>
<name>A0A1R3G3C2_COCAP</name>
<dbReference type="EMBL" id="AWWV01015486">
    <property type="protein sequence ID" value="OMO52574.1"/>
    <property type="molecule type" value="Genomic_DNA"/>
</dbReference>
<comment type="caution">
    <text evidence="1">The sequence shown here is derived from an EMBL/GenBank/DDBJ whole genome shotgun (WGS) entry which is preliminary data.</text>
</comment>
<organism evidence="1 2">
    <name type="scientific">Corchorus capsularis</name>
    <name type="common">Jute</name>
    <dbReference type="NCBI Taxonomy" id="210143"/>
    <lineage>
        <taxon>Eukaryota</taxon>
        <taxon>Viridiplantae</taxon>
        <taxon>Streptophyta</taxon>
        <taxon>Embryophyta</taxon>
        <taxon>Tracheophyta</taxon>
        <taxon>Spermatophyta</taxon>
        <taxon>Magnoliopsida</taxon>
        <taxon>eudicotyledons</taxon>
        <taxon>Gunneridae</taxon>
        <taxon>Pentapetalae</taxon>
        <taxon>rosids</taxon>
        <taxon>malvids</taxon>
        <taxon>Malvales</taxon>
        <taxon>Malvaceae</taxon>
        <taxon>Grewioideae</taxon>
        <taxon>Apeibeae</taxon>
        <taxon>Corchorus</taxon>
    </lineage>
</organism>
<evidence type="ECO:0000313" key="2">
    <source>
        <dbReference type="Proteomes" id="UP000188268"/>
    </source>
</evidence>
<dbReference type="AlphaFoldDB" id="A0A1R3G3C2"/>
<gene>
    <name evidence="1" type="ORF">CCACVL1_29180</name>
</gene>
<evidence type="ECO:0000313" key="1">
    <source>
        <dbReference type="EMBL" id="OMO52574.1"/>
    </source>
</evidence>
<dbReference type="Gramene" id="OMO52574">
    <property type="protein sequence ID" value="OMO52574"/>
    <property type="gene ID" value="CCACVL1_29180"/>
</dbReference>
<reference evidence="1 2" key="1">
    <citation type="submission" date="2013-09" db="EMBL/GenBank/DDBJ databases">
        <title>Corchorus capsularis genome sequencing.</title>
        <authorList>
            <person name="Alam M."/>
            <person name="Haque M.S."/>
            <person name="Islam M.S."/>
            <person name="Emdad E.M."/>
            <person name="Islam M.M."/>
            <person name="Ahmed B."/>
            <person name="Halim A."/>
            <person name="Hossen Q.M.M."/>
            <person name="Hossain M.Z."/>
            <person name="Ahmed R."/>
            <person name="Khan M.M."/>
            <person name="Islam R."/>
            <person name="Rashid M.M."/>
            <person name="Khan S.A."/>
            <person name="Rahman M.S."/>
            <person name="Alam M."/>
        </authorList>
    </citation>
    <scope>NUCLEOTIDE SEQUENCE [LARGE SCALE GENOMIC DNA]</scope>
    <source>
        <strain evidence="2">cv. CVL-1</strain>
        <tissue evidence="1">Whole seedling</tissue>
    </source>
</reference>
<proteinExistence type="predicted"/>
<keyword evidence="2" id="KW-1185">Reference proteome</keyword>
<sequence length="25" mass="2855">MALTLALLKWAVNAALNKQEGREQW</sequence>